<gene>
    <name evidence="2" type="ORF">KME32_35730</name>
</gene>
<organism evidence="2 3">
    <name type="scientific">Mojavia pulchra JT2-VF2</name>
    <dbReference type="NCBI Taxonomy" id="287848"/>
    <lineage>
        <taxon>Bacteria</taxon>
        <taxon>Bacillati</taxon>
        <taxon>Cyanobacteriota</taxon>
        <taxon>Cyanophyceae</taxon>
        <taxon>Nostocales</taxon>
        <taxon>Nostocaceae</taxon>
    </lineage>
</organism>
<dbReference type="Proteomes" id="UP000715781">
    <property type="component" value="Unassembled WGS sequence"/>
</dbReference>
<dbReference type="SUPFAM" id="SSF52799">
    <property type="entry name" value="(Phosphotyrosine protein) phosphatases II"/>
    <property type="match status" value="1"/>
</dbReference>
<feature type="domain" description="Tyrosine specific protein phosphatases" evidence="1">
    <location>
        <begin position="1"/>
        <end position="37"/>
    </location>
</feature>
<dbReference type="EMBL" id="JAHHHN010000074">
    <property type="protein sequence ID" value="MBW4566314.1"/>
    <property type="molecule type" value="Genomic_DNA"/>
</dbReference>
<dbReference type="Pfam" id="PF22785">
    <property type="entry name" value="Tc-R-P"/>
    <property type="match status" value="1"/>
</dbReference>
<dbReference type="InterPro" id="IPR029021">
    <property type="entry name" value="Prot-tyrosine_phosphatase-like"/>
</dbReference>
<evidence type="ECO:0000259" key="1">
    <source>
        <dbReference type="PROSITE" id="PS50056"/>
    </source>
</evidence>
<dbReference type="InterPro" id="IPR000387">
    <property type="entry name" value="Tyr_Pase_dom"/>
</dbReference>
<comment type="caution">
    <text evidence="2">The sequence shown here is derived from an EMBL/GenBank/DDBJ whole genome shotgun (WGS) entry which is preliminary data.</text>
</comment>
<dbReference type="PROSITE" id="PS50056">
    <property type="entry name" value="TYR_PHOSPHATASE_2"/>
    <property type="match status" value="1"/>
</dbReference>
<evidence type="ECO:0000313" key="3">
    <source>
        <dbReference type="Proteomes" id="UP000715781"/>
    </source>
</evidence>
<reference evidence="2" key="2">
    <citation type="journal article" date="2022" name="Microbiol. Resour. Announc.">
        <title>Metagenome Sequencing to Explore Phylogenomics of Terrestrial Cyanobacteria.</title>
        <authorList>
            <person name="Ward R.D."/>
            <person name="Stajich J.E."/>
            <person name="Johansen J.R."/>
            <person name="Huntemann M."/>
            <person name="Clum A."/>
            <person name="Foster B."/>
            <person name="Foster B."/>
            <person name="Roux S."/>
            <person name="Palaniappan K."/>
            <person name="Varghese N."/>
            <person name="Mukherjee S."/>
            <person name="Reddy T.B.K."/>
            <person name="Daum C."/>
            <person name="Copeland A."/>
            <person name="Chen I.A."/>
            <person name="Ivanova N.N."/>
            <person name="Kyrpides N.C."/>
            <person name="Shapiro N."/>
            <person name="Eloe-Fadrosh E.A."/>
            <person name="Pietrasiak N."/>
        </authorList>
    </citation>
    <scope>NUCLEOTIDE SEQUENCE</scope>
    <source>
        <strain evidence="2">JT2-VF2</strain>
    </source>
</reference>
<dbReference type="AlphaFoldDB" id="A0A951UKG1"/>
<evidence type="ECO:0000313" key="2">
    <source>
        <dbReference type="EMBL" id="MBW4566314.1"/>
    </source>
</evidence>
<sequence length="37" mass="3885">MIIHQILPFLAAAKQNHQKVAVQCSAGIGRTGQVLAA</sequence>
<proteinExistence type="predicted"/>
<name>A0A951UKG1_9NOST</name>
<accession>A0A951UKG1</accession>
<reference evidence="2" key="1">
    <citation type="submission" date="2021-05" db="EMBL/GenBank/DDBJ databases">
        <authorList>
            <person name="Pietrasiak N."/>
            <person name="Ward R."/>
            <person name="Stajich J.E."/>
            <person name="Kurbessoian T."/>
        </authorList>
    </citation>
    <scope>NUCLEOTIDE SEQUENCE</scope>
    <source>
        <strain evidence="2">JT2-VF2</strain>
    </source>
</reference>
<protein>
    <submittedName>
        <fullName evidence="2">Dual specificity protein phosphatase family protein</fullName>
    </submittedName>
</protein>
<dbReference type="Gene3D" id="3.90.190.10">
    <property type="entry name" value="Protein tyrosine phosphatase superfamily"/>
    <property type="match status" value="1"/>
</dbReference>